<sequence>MVLVTKDDFGECTIMGSKEMTMDDIGYVIGMTIEEIIECQFVKEGEADYDAIFTELQSKYCSEEKGQD</sequence>
<name>A0A5Q2W7M9_9CAUD</name>
<organism evidence="1 2">
    <name type="scientific">Bacillus phage vB_Bpu_PumA1</name>
    <dbReference type="NCBI Taxonomy" id="2662127"/>
    <lineage>
        <taxon>Viruses</taxon>
        <taxon>Duplodnaviria</taxon>
        <taxon>Heunggongvirae</taxon>
        <taxon>Uroviricota</taxon>
        <taxon>Caudoviricetes</taxon>
        <taxon>Salasmaviridae</taxon>
        <taxon>Bundooravirus</taxon>
        <taxon>Bundooravirus PumA1</taxon>
    </lineage>
</organism>
<dbReference type="RefSeq" id="YP_009910574.1">
    <property type="nucleotide sequence ID" value="NC_049971.1"/>
</dbReference>
<accession>A0A5Q2W7M9</accession>
<dbReference type="Pfam" id="PF20763">
    <property type="entry name" value="UDG-inhib_P56"/>
    <property type="match status" value="1"/>
</dbReference>
<dbReference type="GeneID" id="56239292"/>
<reference evidence="1 2" key="1">
    <citation type="submission" date="2019-09" db="EMBL/GenBank/DDBJ databases">
        <title>Isolation and characterization of two phi29 phages that infect Bacillus pumilis.</title>
        <authorList>
            <person name="Batinovic S."/>
            <person name="Rice D."/>
            <person name="Beer M."/>
            <person name="Petrovski S."/>
        </authorList>
    </citation>
    <scope>NUCLEOTIDE SEQUENCE [LARGE SCALE GENOMIC DNA]</scope>
</reference>
<dbReference type="Proteomes" id="UP000361147">
    <property type="component" value="Segment"/>
</dbReference>
<proteinExistence type="predicted"/>
<evidence type="ECO:0000313" key="1">
    <source>
        <dbReference type="EMBL" id="QGH74197.1"/>
    </source>
</evidence>
<dbReference type="KEGG" id="vg:56239292"/>
<keyword evidence="2" id="KW-1185">Reference proteome</keyword>
<evidence type="ECO:0000313" key="2">
    <source>
        <dbReference type="Proteomes" id="UP000361147"/>
    </source>
</evidence>
<dbReference type="InterPro" id="IPR049384">
    <property type="entry name" value="P56"/>
</dbReference>
<protein>
    <submittedName>
        <fullName evidence="1">Uncharacterized protein</fullName>
    </submittedName>
</protein>
<dbReference type="EMBL" id="MN524844">
    <property type="protein sequence ID" value="QGH74197.1"/>
    <property type="molecule type" value="Genomic_DNA"/>
</dbReference>